<feature type="compositionally biased region" description="Basic residues" evidence="1">
    <location>
        <begin position="265"/>
        <end position="276"/>
    </location>
</feature>
<feature type="compositionally biased region" description="Basic and acidic residues" evidence="1">
    <location>
        <begin position="288"/>
        <end position="303"/>
    </location>
</feature>
<reference evidence="3 4" key="1">
    <citation type="journal article" date="2019" name="Nat. Plants">
        <title>Genome sequencing of Musa balbisiana reveals subgenome evolution and function divergence in polyploid bananas.</title>
        <authorList>
            <person name="Yao X."/>
        </authorList>
    </citation>
    <scope>NUCLEOTIDE SEQUENCE [LARGE SCALE GENOMIC DNA]</scope>
    <source>
        <strain evidence="4">cv. DH-PKW</strain>
        <tissue evidence="3">Leaves</tissue>
    </source>
</reference>
<feature type="compositionally biased region" description="Basic residues" evidence="1">
    <location>
        <begin position="380"/>
        <end position="390"/>
    </location>
</feature>
<dbReference type="InterPro" id="IPR039191">
    <property type="entry name" value="Nopp140-like"/>
</dbReference>
<dbReference type="PANTHER" id="PTHR23216">
    <property type="entry name" value="NUCLEOLAR AND COILED-BODY PHOSPHOPROTEIN 1"/>
    <property type="match status" value="1"/>
</dbReference>
<dbReference type="PANTHER" id="PTHR23216:SF1">
    <property type="entry name" value="NUCLEOLAR AND COILED-BODY PHOSPHOPROTEIN 1"/>
    <property type="match status" value="1"/>
</dbReference>
<evidence type="ECO:0000259" key="2">
    <source>
        <dbReference type="Pfam" id="PF05022"/>
    </source>
</evidence>
<feature type="compositionally biased region" description="Basic and acidic residues" evidence="1">
    <location>
        <begin position="179"/>
        <end position="192"/>
    </location>
</feature>
<comment type="caution">
    <text evidence="3">The sequence shown here is derived from an EMBL/GenBank/DDBJ whole genome shotgun (WGS) entry which is preliminary data.</text>
</comment>
<feature type="compositionally biased region" description="Basic and acidic residues" evidence="1">
    <location>
        <begin position="202"/>
        <end position="225"/>
    </location>
</feature>
<feature type="compositionally biased region" description="Polar residues" evidence="1">
    <location>
        <begin position="449"/>
        <end position="470"/>
    </location>
</feature>
<accession>A0A4S8JH33</accession>
<dbReference type="EMBL" id="PYDT01000005">
    <property type="protein sequence ID" value="THU61220.1"/>
    <property type="molecule type" value="Genomic_DNA"/>
</dbReference>
<feature type="compositionally biased region" description="Basic and acidic residues" evidence="1">
    <location>
        <begin position="421"/>
        <end position="430"/>
    </location>
</feature>
<feature type="domain" description="Srp40 C-terminal" evidence="2">
    <location>
        <begin position="501"/>
        <end position="573"/>
    </location>
</feature>
<name>A0A4S8JH33_MUSBA</name>
<feature type="region of interest" description="Disordered" evidence="1">
    <location>
        <begin position="158"/>
        <end position="499"/>
    </location>
</feature>
<feature type="compositionally biased region" description="Basic and acidic residues" evidence="1">
    <location>
        <begin position="343"/>
        <end position="352"/>
    </location>
</feature>
<keyword evidence="4" id="KW-1185">Reference proteome</keyword>
<feature type="region of interest" description="Disordered" evidence="1">
    <location>
        <begin position="545"/>
        <end position="565"/>
    </location>
</feature>
<dbReference type="PROSITE" id="PS50896">
    <property type="entry name" value="LISH"/>
    <property type="match status" value="1"/>
</dbReference>
<dbReference type="STRING" id="52838.A0A4S8JH33"/>
<gene>
    <name evidence="3" type="ORF">C4D60_Mb07t21010</name>
</gene>
<dbReference type="GO" id="GO:0005730">
    <property type="term" value="C:nucleolus"/>
    <property type="evidence" value="ECO:0007669"/>
    <property type="project" value="InterPro"/>
</dbReference>
<feature type="compositionally biased region" description="Basic and acidic residues" evidence="1">
    <location>
        <begin position="401"/>
        <end position="412"/>
    </location>
</feature>
<evidence type="ECO:0000313" key="3">
    <source>
        <dbReference type="EMBL" id="THU61220.1"/>
    </source>
</evidence>
<sequence length="580" mass="64691">MLCSSLPNKRANPSASSIPFVPRQIMLAASSAVAAVEDSKTRRKEKKERKKRSSETLYLDGTEVGEASRNGLGRDVLLRSIAAFLDGSGFSRTLSVFQSEAQLEMGCWKSSSVNLEDLFCKFLDSSNGHGEASIDWLRDQDLQKVSIPGVVEGKNMNCTTENIHKKKRKRTDPINDGTESEKLKMDEDLHAKTKEKKKTKKLVHDPSTEGCENKHLEVSREKAESIDPANQSPDPHKNDKEKKKKLKSMPETHDEIAEPNDFANVKHKSEKKKEKKLKNVEVEAPENISDKRFKDMKLEDTEGHSGPASENLLVHNDSQRKVKKKKQKLTSDVVSTVNSNQAAEEKSGDQIKECNINQDVETSDFGAESLPKSEGMNVKVAKKPSKKRKVLPMSGITDNETADKDSKIKSEGAENIEETENLVKCDKSALDGDTPVTTKKRKMEESMDSNRNAGKQLELSTQANENNSASKLKDEVVGNGSIGSNRKKENHSAEPKSVNAFQRVKVEEIKFADEKLKDNSYWAKHGADTGYGAKAQEVLGQVRGRDFRHEKTKKKRGSYRGGQIDLQSHSIKFSYSDDDE</sequence>
<feature type="compositionally biased region" description="Polar residues" evidence="1">
    <location>
        <begin position="330"/>
        <end position="342"/>
    </location>
</feature>
<dbReference type="InterPro" id="IPR007718">
    <property type="entry name" value="Srp40_C"/>
</dbReference>
<evidence type="ECO:0000313" key="4">
    <source>
        <dbReference type="Proteomes" id="UP000317650"/>
    </source>
</evidence>
<organism evidence="3 4">
    <name type="scientific">Musa balbisiana</name>
    <name type="common">Banana</name>
    <dbReference type="NCBI Taxonomy" id="52838"/>
    <lineage>
        <taxon>Eukaryota</taxon>
        <taxon>Viridiplantae</taxon>
        <taxon>Streptophyta</taxon>
        <taxon>Embryophyta</taxon>
        <taxon>Tracheophyta</taxon>
        <taxon>Spermatophyta</taxon>
        <taxon>Magnoliopsida</taxon>
        <taxon>Liliopsida</taxon>
        <taxon>Zingiberales</taxon>
        <taxon>Musaceae</taxon>
        <taxon>Musa</taxon>
    </lineage>
</organism>
<dbReference type="Proteomes" id="UP000317650">
    <property type="component" value="Chromosome 7"/>
</dbReference>
<proteinExistence type="predicted"/>
<protein>
    <recommendedName>
        <fullName evidence="2">Srp40 C-terminal domain-containing protein</fullName>
    </recommendedName>
</protein>
<dbReference type="InterPro" id="IPR006594">
    <property type="entry name" value="LisH"/>
</dbReference>
<dbReference type="AlphaFoldDB" id="A0A4S8JH33"/>
<dbReference type="Pfam" id="PF05022">
    <property type="entry name" value="SRP40_C"/>
    <property type="match status" value="1"/>
</dbReference>
<evidence type="ECO:0000256" key="1">
    <source>
        <dbReference type="SAM" id="MobiDB-lite"/>
    </source>
</evidence>